<feature type="region of interest" description="Disordered" evidence="1">
    <location>
        <begin position="1"/>
        <end position="101"/>
    </location>
</feature>
<evidence type="ECO:0008006" key="5">
    <source>
        <dbReference type="Google" id="ProtNLM"/>
    </source>
</evidence>
<keyword evidence="4" id="KW-1185">Reference proteome</keyword>
<keyword evidence="2" id="KW-1133">Transmembrane helix</keyword>
<keyword evidence="2" id="KW-0472">Membrane</keyword>
<name>A0ABM8GGA9_9MICO</name>
<dbReference type="Proteomes" id="UP001321498">
    <property type="component" value="Chromosome"/>
</dbReference>
<accession>A0ABM8GGA9</accession>
<evidence type="ECO:0000313" key="3">
    <source>
        <dbReference type="EMBL" id="BDZ47133.1"/>
    </source>
</evidence>
<reference evidence="4" key="1">
    <citation type="journal article" date="2019" name="Int. J. Syst. Evol. Microbiol.">
        <title>The Global Catalogue of Microorganisms (GCM) 10K type strain sequencing project: providing services to taxonomists for standard genome sequencing and annotation.</title>
        <authorList>
            <consortium name="The Broad Institute Genomics Platform"/>
            <consortium name="The Broad Institute Genome Sequencing Center for Infectious Disease"/>
            <person name="Wu L."/>
            <person name="Ma J."/>
        </authorList>
    </citation>
    <scope>NUCLEOTIDE SEQUENCE [LARGE SCALE GENOMIC DNA]</scope>
    <source>
        <strain evidence="4">NBRC 108725</strain>
    </source>
</reference>
<evidence type="ECO:0000313" key="4">
    <source>
        <dbReference type="Proteomes" id="UP001321498"/>
    </source>
</evidence>
<feature type="transmembrane region" description="Helical" evidence="2">
    <location>
        <begin position="133"/>
        <end position="155"/>
    </location>
</feature>
<feature type="compositionally biased region" description="Polar residues" evidence="1">
    <location>
        <begin position="42"/>
        <end position="51"/>
    </location>
</feature>
<organism evidence="3 4">
    <name type="scientific">Naasia aerilata</name>
    <dbReference type="NCBI Taxonomy" id="1162966"/>
    <lineage>
        <taxon>Bacteria</taxon>
        <taxon>Bacillati</taxon>
        <taxon>Actinomycetota</taxon>
        <taxon>Actinomycetes</taxon>
        <taxon>Micrococcales</taxon>
        <taxon>Microbacteriaceae</taxon>
        <taxon>Naasia</taxon>
    </lineage>
</organism>
<evidence type="ECO:0000256" key="1">
    <source>
        <dbReference type="SAM" id="MobiDB-lite"/>
    </source>
</evidence>
<evidence type="ECO:0000256" key="2">
    <source>
        <dbReference type="SAM" id="Phobius"/>
    </source>
</evidence>
<gene>
    <name evidence="3" type="ORF">GCM10025866_30420</name>
</gene>
<sequence length="185" mass="19804">MLRPHSPANTRRTRDDTPCTAPHCARPASDSREIARPIPAGSQASPVNSVASAADELPHSWPSNLKDNDTHDHLRPRPRSRRDRCDACSRPRARARHRGPRARVRRPLVGLILSIIAKSQSKKVGAKNGPATAGIWVSIVVMVLTLAIVGVAIAMSASAVNAAVEVCNQLGEGTWDVDGVTYTCG</sequence>
<dbReference type="EMBL" id="AP027731">
    <property type="protein sequence ID" value="BDZ47133.1"/>
    <property type="molecule type" value="Genomic_DNA"/>
</dbReference>
<proteinExistence type="predicted"/>
<feature type="compositionally biased region" description="Basic residues" evidence="1">
    <location>
        <begin position="91"/>
        <end position="101"/>
    </location>
</feature>
<keyword evidence="2" id="KW-0812">Transmembrane</keyword>
<feature type="compositionally biased region" description="Basic and acidic residues" evidence="1">
    <location>
        <begin position="66"/>
        <end position="75"/>
    </location>
</feature>
<protein>
    <recommendedName>
        <fullName evidence="5">DUF4190 domain-containing protein</fullName>
    </recommendedName>
</protein>